<gene>
    <name evidence="6" type="ORF">AUP43_04095</name>
</gene>
<evidence type="ECO:0000313" key="6">
    <source>
        <dbReference type="EMBL" id="KZD12740.1"/>
    </source>
</evidence>
<organism evidence="6 7">
    <name type="scientific">Oceanibaculum pacificum</name>
    <dbReference type="NCBI Taxonomy" id="580166"/>
    <lineage>
        <taxon>Bacteria</taxon>
        <taxon>Pseudomonadati</taxon>
        <taxon>Pseudomonadota</taxon>
        <taxon>Alphaproteobacteria</taxon>
        <taxon>Rhodospirillales</taxon>
        <taxon>Oceanibaculaceae</taxon>
        <taxon>Oceanibaculum</taxon>
    </lineage>
</organism>
<name>A0A154WGU3_9PROT</name>
<dbReference type="CDD" id="cd06327">
    <property type="entry name" value="PBP1_SBP-like"/>
    <property type="match status" value="1"/>
</dbReference>
<evidence type="ECO:0000256" key="2">
    <source>
        <dbReference type="ARBA" id="ARBA00022729"/>
    </source>
</evidence>
<dbReference type="Gene3D" id="3.40.50.2300">
    <property type="match status" value="2"/>
</dbReference>
<keyword evidence="7" id="KW-1185">Reference proteome</keyword>
<evidence type="ECO:0000313" key="7">
    <source>
        <dbReference type="Proteomes" id="UP000076400"/>
    </source>
</evidence>
<protein>
    <submittedName>
        <fullName evidence="6">ABC transporter permease</fullName>
    </submittedName>
</protein>
<dbReference type="Proteomes" id="UP000076400">
    <property type="component" value="Unassembled WGS sequence"/>
</dbReference>
<dbReference type="EMBL" id="LPXN01000002">
    <property type="protein sequence ID" value="KZD12740.1"/>
    <property type="molecule type" value="Genomic_DNA"/>
</dbReference>
<dbReference type="STRING" id="580166.AUP43_04095"/>
<evidence type="ECO:0000256" key="3">
    <source>
        <dbReference type="ARBA" id="ARBA00022970"/>
    </source>
</evidence>
<comment type="similarity">
    <text evidence="1">Belongs to the leucine-binding protein family.</text>
</comment>
<feature type="domain" description="Leucine-binding protein" evidence="5">
    <location>
        <begin position="30"/>
        <end position="367"/>
    </location>
</feature>
<feature type="chain" id="PRO_5007602431" evidence="4">
    <location>
        <begin position="24"/>
        <end position="403"/>
    </location>
</feature>
<keyword evidence="2 4" id="KW-0732">Signal</keyword>
<accession>A0A154WGU3</accession>
<dbReference type="InterPro" id="IPR028081">
    <property type="entry name" value="Leu-bd"/>
</dbReference>
<feature type="signal peptide" evidence="4">
    <location>
        <begin position="1"/>
        <end position="23"/>
    </location>
</feature>
<dbReference type="GO" id="GO:0006865">
    <property type="term" value="P:amino acid transport"/>
    <property type="evidence" value="ECO:0007669"/>
    <property type="project" value="UniProtKB-KW"/>
</dbReference>
<evidence type="ECO:0000256" key="4">
    <source>
        <dbReference type="SAM" id="SignalP"/>
    </source>
</evidence>
<keyword evidence="3" id="KW-0813">Transport</keyword>
<dbReference type="Pfam" id="PF13458">
    <property type="entry name" value="Peripla_BP_6"/>
    <property type="match status" value="1"/>
</dbReference>
<sequence length="403" mass="42573">MKQSTALLAGVAVLALSTGSALAQVSDDVVKIGVLNDQSGTYADLAGPGSTLAAQMAVDDFGGTVLGKKIQVVFADHQNKPDVGASIVNRWIDAEQVDVVVDVPTSSVALAVQEITNKKGKVHLNSTAATSDLTGKACSPTGIHWTYSTTALANGTGKAVVAQGGKSWFFLTADYAFGHALERDVSKVVKEAGGEVKGVVRHPFPNQDFSSFLLQAQASGAQVIGLANAGADTINSIKQASEFGITQAGQKLAGLLVFLSDIHSLGLQTAQGLQLTTGFYWDMDEETRAWSKKFAAKHNGAMPTMAQAGVYSAVAHYLKAIKEAGTDDGKKVVDKMKELPVKDFFARNAKIRADGRMVHDMYLVEVKKPSESKGPYDYYKVLRTIPGDEAYGPLSTDCPSAKG</sequence>
<keyword evidence="3" id="KW-0029">Amino-acid transport</keyword>
<dbReference type="SUPFAM" id="SSF53822">
    <property type="entry name" value="Periplasmic binding protein-like I"/>
    <property type="match status" value="1"/>
</dbReference>
<proteinExistence type="inferred from homology"/>
<dbReference type="AlphaFoldDB" id="A0A154WGU3"/>
<dbReference type="InterPro" id="IPR028082">
    <property type="entry name" value="Peripla_BP_I"/>
</dbReference>
<dbReference type="InterPro" id="IPR051010">
    <property type="entry name" value="BCAA_transport"/>
</dbReference>
<dbReference type="RefSeq" id="WP_067551375.1">
    <property type="nucleotide sequence ID" value="NZ_LPXN01000002.1"/>
</dbReference>
<dbReference type="PANTHER" id="PTHR30483:SF6">
    <property type="entry name" value="PERIPLASMIC BINDING PROTEIN OF ABC TRANSPORTER FOR NATURAL AMINO ACIDS"/>
    <property type="match status" value="1"/>
</dbReference>
<evidence type="ECO:0000259" key="5">
    <source>
        <dbReference type="Pfam" id="PF13458"/>
    </source>
</evidence>
<reference evidence="6 7" key="1">
    <citation type="submission" date="2015-12" db="EMBL/GenBank/DDBJ databases">
        <title>Genome sequence of Oceanibaculum pacificum MCCC 1A02656.</title>
        <authorList>
            <person name="Lu L."/>
            <person name="Lai Q."/>
            <person name="Shao Z."/>
            <person name="Qian P."/>
        </authorList>
    </citation>
    <scope>NUCLEOTIDE SEQUENCE [LARGE SCALE GENOMIC DNA]</scope>
    <source>
        <strain evidence="6 7">MCCC 1A02656</strain>
    </source>
</reference>
<dbReference type="PANTHER" id="PTHR30483">
    <property type="entry name" value="LEUCINE-SPECIFIC-BINDING PROTEIN"/>
    <property type="match status" value="1"/>
</dbReference>
<evidence type="ECO:0000256" key="1">
    <source>
        <dbReference type="ARBA" id="ARBA00010062"/>
    </source>
</evidence>
<dbReference type="OrthoDB" id="5450279at2"/>
<comment type="caution">
    <text evidence="6">The sequence shown here is derived from an EMBL/GenBank/DDBJ whole genome shotgun (WGS) entry which is preliminary data.</text>
</comment>